<dbReference type="InterPro" id="IPR007387">
    <property type="entry name" value="TRAP_DctQ"/>
</dbReference>
<dbReference type="GO" id="GO:0022857">
    <property type="term" value="F:transmembrane transporter activity"/>
    <property type="evidence" value="ECO:0007669"/>
    <property type="project" value="UniProtKB-UniRule"/>
</dbReference>
<feature type="region of interest" description="Disordered" evidence="10">
    <location>
        <begin position="1"/>
        <end position="26"/>
    </location>
</feature>
<dbReference type="EMBL" id="BJYZ01000018">
    <property type="protein sequence ID" value="GEO39694.1"/>
    <property type="molecule type" value="Genomic_DNA"/>
</dbReference>
<comment type="subcellular location">
    <subcellularLocation>
        <location evidence="1 9">Cell inner membrane</location>
        <topology evidence="1 9">Multi-pass membrane protein</topology>
    </subcellularLocation>
</comment>
<dbReference type="Proteomes" id="UP000321523">
    <property type="component" value="Unassembled WGS sequence"/>
</dbReference>
<reference evidence="12 13" key="1">
    <citation type="submission" date="2019-07" db="EMBL/GenBank/DDBJ databases">
        <title>Whole genome shotgun sequence of Skermanella aerolata NBRC 106429.</title>
        <authorList>
            <person name="Hosoyama A."/>
            <person name="Uohara A."/>
            <person name="Ohji S."/>
            <person name="Ichikawa N."/>
        </authorList>
    </citation>
    <scope>NUCLEOTIDE SEQUENCE [LARGE SCALE GENOMIC DNA]</scope>
    <source>
        <strain evidence="12 13">NBRC 106429</strain>
    </source>
</reference>
<evidence type="ECO:0000256" key="9">
    <source>
        <dbReference type="RuleBase" id="RU369079"/>
    </source>
</evidence>
<comment type="function">
    <text evidence="9">Part of the tripartite ATP-independent periplasmic (TRAP) transport system.</text>
</comment>
<feature type="transmembrane region" description="Helical" evidence="9">
    <location>
        <begin position="43"/>
        <end position="60"/>
    </location>
</feature>
<keyword evidence="6 9" id="KW-1133">Transmembrane helix</keyword>
<evidence type="ECO:0000256" key="1">
    <source>
        <dbReference type="ARBA" id="ARBA00004429"/>
    </source>
</evidence>
<dbReference type="GO" id="GO:0005886">
    <property type="term" value="C:plasma membrane"/>
    <property type="evidence" value="ECO:0007669"/>
    <property type="project" value="UniProtKB-SubCell"/>
</dbReference>
<dbReference type="PANTHER" id="PTHR35011">
    <property type="entry name" value="2,3-DIKETO-L-GULONATE TRAP TRANSPORTER SMALL PERMEASE PROTEIN YIAM"/>
    <property type="match status" value="1"/>
</dbReference>
<evidence type="ECO:0000256" key="8">
    <source>
        <dbReference type="ARBA" id="ARBA00038436"/>
    </source>
</evidence>
<dbReference type="AlphaFoldDB" id="A0A512DT99"/>
<keyword evidence="2 9" id="KW-0813">Transport</keyword>
<evidence type="ECO:0000256" key="6">
    <source>
        <dbReference type="ARBA" id="ARBA00022989"/>
    </source>
</evidence>
<comment type="similarity">
    <text evidence="8 9">Belongs to the TRAP transporter small permease family.</text>
</comment>
<dbReference type="RefSeq" id="WP_052831318.1">
    <property type="nucleotide sequence ID" value="NZ_BJYZ01000018.1"/>
</dbReference>
<dbReference type="Pfam" id="PF04290">
    <property type="entry name" value="DctQ"/>
    <property type="match status" value="1"/>
</dbReference>
<accession>A0A512DT99</accession>
<evidence type="ECO:0000256" key="5">
    <source>
        <dbReference type="ARBA" id="ARBA00022692"/>
    </source>
</evidence>
<keyword evidence="13" id="KW-1185">Reference proteome</keyword>
<feature type="transmembrane region" description="Helical" evidence="9">
    <location>
        <begin position="118"/>
        <end position="145"/>
    </location>
</feature>
<keyword evidence="4 9" id="KW-0997">Cell inner membrane</keyword>
<evidence type="ECO:0000256" key="4">
    <source>
        <dbReference type="ARBA" id="ARBA00022519"/>
    </source>
</evidence>
<dbReference type="GO" id="GO:0015740">
    <property type="term" value="P:C4-dicarboxylate transport"/>
    <property type="evidence" value="ECO:0007669"/>
    <property type="project" value="TreeGrafter"/>
</dbReference>
<dbReference type="InterPro" id="IPR055348">
    <property type="entry name" value="DctQ"/>
</dbReference>
<dbReference type="PANTHER" id="PTHR35011:SF10">
    <property type="entry name" value="TRAP TRANSPORTER SMALL PERMEASE PROTEIN"/>
    <property type="match status" value="1"/>
</dbReference>
<keyword evidence="3" id="KW-1003">Cell membrane</keyword>
<evidence type="ECO:0000256" key="2">
    <source>
        <dbReference type="ARBA" id="ARBA00022448"/>
    </source>
</evidence>
<feature type="transmembrane region" description="Helical" evidence="9">
    <location>
        <begin position="80"/>
        <end position="97"/>
    </location>
</feature>
<evidence type="ECO:0000256" key="10">
    <source>
        <dbReference type="SAM" id="MobiDB-lite"/>
    </source>
</evidence>
<gene>
    <name evidence="12" type="ORF">SAE02_38420</name>
</gene>
<keyword evidence="5 9" id="KW-0812">Transmembrane</keyword>
<evidence type="ECO:0000256" key="7">
    <source>
        <dbReference type="ARBA" id="ARBA00023136"/>
    </source>
</evidence>
<keyword evidence="7 9" id="KW-0472">Membrane</keyword>
<evidence type="ECO:0000313" key="13">
    <source>
        <dbReference type="Proteomes" id="UP000321523"/>
    </source>
</evidence>
<evidence type="ECO:0000259" key="11">
    <source>
        <dbReference type="Pfam" id="PF04290"/>
    </source>
</evidence>
<comment type="caution">
    <text evidence="12">The sequence shown here is derived from an EMBL/GenBank/DDBJ whole genome shotgun (WGS) entry which is preliminary data.</text>
</comment>
<organism evidence="12 13">
    <name type="scientific">Skermanella aerolata</name>
    <dbReference type="NCBI Taxonomy" id="393310"/>
    <lineage>
        <taxon>Bacteria</taxon>
        <taxon>Pseudomonadati</taxon>
        <taxon>Pseudomonadota</taxon>
        <taxon>Alphaproteobacteria</taxon>
        <taxon>Rhodospirillales</taxon>
        <taxon>Azospirillaceae</taxon>
        <taxon>Skermanella</taxon>
    </lineage>
</organism>
<feature type="domain" description="Tripartite ATP-independent periplasmic transporters DctQ component" evidence="11">
    <location>
        <begin position="56"/>
        <end position="185"/>
    </location>
</feature>
<protein>
    <recommendedName>
        <fullName evidence="9">TRAP transporter small permease protein</fullName>
    </recommendedName>
</protein>
<sequence>MTGITRPEAPAASGDTLAHANRSEQPSERYTLPRPWIWFEDKVLLNIASLFMAAAMGVMFYEASSRSLFSESHWWAEELVRFLVVWSVLLALSAASRDHHFIRMELLIQRLPRGVRMGLNWLNCILGMAFASVLVYAGCVEVMHLHRIGMMTESSLDLPLWQVRLIMPLGGLLYIGYFVGAALHLLHGVDPFETEELR</sequence>
<comment type="subunit">
    <text evidence="9">The complex comprises the extracytoplasmic solute receptor protein and the two transmembrane proteins.</text>
</comment>
<feature type="transmembrane region" description="Helical" evidence="9">
    <location>
        <begin position="165"/>
        <end position="186"/>
    </location>
</feature>
<evidence type="ECO:0000256" key="3">
    <source>
        <dbReference type="ARBA" id="ARBA00022475"/>
    </source>
</evidence>
<name>A0A512DT99_9PROT</name>
<proteinExistence type="inferred from homology"/>
<evidence type="ECO:0000313" key="12">
    <source>
        <dbReference type="EMBL" id="GEO39694.1"/>
    </source>
</evidence>